<reference evidence="1" key="1">
    <citation type="journal article" date="2016" name="Ticks Tick Borne Dis.">
        <title>De novo assembly and annotation of the salivary gland transcriptome of Rhipicephalus appendiculatus male and female ticks during blood feeding.</title>
        <authorList>
            <person name="de Castro M.H."/>
            <person name="de Klerk D."/>
            <person name="Pienaar R."/>
            <person name="Latif A.A."/>
            <person name="Rees D.J."/>
            <person name="Mans B.J."/>
        </authorList>
    </citation>
    <scope>NUCLEOTIDE SEQUENCE</scope>
    <source>
        <tissue evidence="1">Salivary glands</tissue>
    </source>
</reference>
<evidence type="ECO:0000313" key="1">
    <source>
        <dbReference type="EMBL" id="JAP76470.1"/>
    </source>
</evidence>
<name>A0A131YDD3_RHIAP</name>
<sequence>MVAAVLLYVYQKNDSKLFFSDSATQQFGSLIVFFIFLEKDCSTRLGTEQQNQLLQLLQLSSSLLLSFVQHAQTDDISELAGTVGRVG</sequence>
<accession>A0A131YDD3</accession>
<dbReference type="AlphaFoldDB" id="A0A131YDD3"/>
<dbReference type="EMBL" id="GEDV01012087">
    <property type="protein sequence ID" value="JAP76470.1"/>
    <property type="molecule type" value="Transcribed_RNA"/>
</dbReference>
<protein>
    <submittedName>
        <fullName evidence="1">Uncharacterized protein</fullName>
    </submittedName>
</protein>
<proteinExistence type="predicted"/>
<organism evidence="1">
    <name type="scientific">Rhipicephalus appendiculatus</name>
    <name type="common">Brown ear tick</name>
    <dbReference type="NCBI Taxonomy" id="34631"/>
    <lineage>
        <taxon>Eukaryota</taxon>
        <taxon>Metazoa</taxon>
        <taxon>Ecdysozoa</taxon>
        <taxon>Arthropoda</taxon>
        <taxon>Chelicerata</taxon>
        <taxon>Arachnida</taxon>
        <taxon>Acari</taxon>
        <taxon>Parasitiformes</taxon>
        <taxon>Ixodida</taxon>
        <taxon>Ixodoidea</taxon>
        <taxon>Ixodidae</taxon>
        <taxon>Rhipicephalinae</taxon>
        <taxon>Rhipicephalus</taxon>
        <taxon>Rhipicephalus</taxon>
    </lineage>
</organism>